<name>A0A2P2JZC0_RHIMU</name>
<protein>
    <submittedName>
        <fullName evidence="2">S-N-methylcoclaurine 3'-hydroxylase isozyme</fullName>
    </submittedName>
</protein>
<proteinExistence type="predicted"/>
<organism evidence="2">
    <name type="scientific">Rhizophora mucronata</name>
    <name type="common">Asiatic mangrove</name>
    <dbReference type="NCBI Taxonomy" id="61149"/>
    <lineage>
        <taxon>Eukaryota</taxon>
        <taxon>Viridiplantae</taxon>
        <taxon>Streptophyta</taxon>
        <taxon>Embryophyta</taxon>
        <taxon>Tracheophyta</taxon>
        <taxon>Spermatophyta</taxon>
        <taxon>Magnoliopsida</taxon>
        <taxon>eudicotyledons</taxon>
        <taxon>Gunneridae</taxon>
        <taxon>Pentapetalae</taxon>
        <taxon>rosids</taxon>
        <taxon>fabids</taxon>
        <taxon>Malpighiales</taxon>
        <taxon>Rhizophoraceae</taxon>
        <taxon>Rhizophora</taxon>
    </lineage>
</organism>
<feature type="region of interest" description="Disordered" evidence="1">
    <location>
        <begin position="1"/>
        <end position="23"/>
    </location>
</feature>
<dbReference type="EMBL" id="GGEC01018328">
    <property type="protein sequence ID" value="MBW98811.1"/>
    <property type="molecule type" value="Transcribed_RNA"/>
</dbReference>
<evidence type="ECO:0000313" key="2">
    <source>
        <dbReference type="EMBL" id="MBW98811.1"/>
    </source>
</evidence>
<dbReference type="AlphaFoldDB" id="A0A2P2JZC0"/>
<sequence length="137" mass="15259">MSFFNPLAPPAPSSKPVSSLESKRLPRVLKTAANTASPMSTTCPSLVPKNWTISVTFFSLRLTCESNALAENSSFLHMARKDFQCWLLQREAQMIDRRSRTWVSCGRAFGTFLPASKRSWVLRISVAAFGDDPTTRS</sequence>
<reference evidence="2" key="1">
    <citation type="submission" date="2018-02" db="EMBL/GenBank/DDBJ databases">
        <title>Rhizophora mucronata_Transcriptome.</title>
        <authorList>
            <person name="Meera S.P."/>
            <person name="Sreeshan A."/>
            <person name="Augustine A."/>
        </authorList>
    </citation>
    <scope>NUCLEOTIDE SEQUENCE</scope>
    <source>
        <tissue evidence="2">Leaf</tissue>
    </source>
</reference>
<evidence type="ECO:0000256" key="1">
    <source>
        <dbReference type="SAM" id="MobiDB-lite"/>
    </source>
</evidence>
<accession>A0A2P2JZC0</accession>